<feature type="region of interest" description="Disordered" evidence="1">
    <location>
        <begin position="152"/>
        <end position="171"/>
    </location>
</feature>
<dbReference type="Pfam" id="PF07712">
    <property type="entry name" value="SURNod19"/>
    <property type="match status" value="1"/>
</dbReference>
<keyword evidence="2" id="KW-0732">Signal</keyword>
<feature type="signal peptide" evidence="2">
    <location>
        <begin position="1"/>
        <end position="27"/>
    </location>
</feature>
<dbReference type="PANTHER" id="PTHR33390">
    <property type="entry name" value="STRESS UP-REGULATED NOD 19 PROTEIN"/>
    <property type="match status" value="1"/>
</dbReference>
<reference evidence="3" key="1">
    <citation type="submission" date="2021-01" db="EMBL/GenBank/DDBJ databases">
        <authorList>
            <person name="Corre E."/>
            <person name="Pelletier E."/>
            <person name="Niang G."/>
            <person name="Scheremetjew M."/>
            <person name="Finn R."/>
            <person name="Kale V."/>
            <person name="Holt S."/>
            <person name="Cochrane G."/>
            <person name="Meng A."/>
            <person name="Brown T."/>
            <person name="Cohen L."/>
        </authorList>
    </citation>
    <scope>NUCLEOTIDE SEQUENCE</scope>
    <source>
        <strain evidence="3">RCC856</strain>
    </source>
</reference>
<gene>
    <name evidence="3" type="ORF">CLAU1311_LOCUS7356</name>
</gene>
<feature type="chain" id="PRO_5030751365" evidence="2">
    <location>
        <begin position="28"/>
        <end position="475"/>
    </location>
</feature>
<organism evidence="3">
    <name type="scientific">Chloropicon laureae</name>
    <dbReference type="NCBI Taxonomy" id="464258"/>
    <lineage>
        <taxon>Eukaryota</taxon>
        <taxon>Viridiplantae</taxon>
        <taxon>Chlorophyta</taxon>
        <taxon>Chloropicophyceae</taxon>
        <taxon>Chloropicales</taxon>
        <taxon>Chloropicaceae</taxon>
        <taxon>Chloropicon</taxon>
    </lineage>
</organism>
<accession>A0A7S3E400</accession>
<dbReference type="PANTHER" id="PTHR33390:SF1">
    <property type="entry name" value="STRESS UP-REGULATED NOD 19 PROTEIN"/>
    <property type="match status" value="1"/>
</dbReference>
<dbReference type="EMBL" id="HBHU01011277">
    <property type="protein sequence ID" value="CAE0025294.1"/>
    <property type="molecule type" value="Transcribed_RNA"/>
</dbReference>
<sequence length="475" mass="52444">MKMAAPATMAAMALALVLLSATATATATEGDVRQFSVLSRPIKLKFGEVHNTIQEPIRLPWEIVAEFAVKPLAIVDYKVDIVSLNEDGEETQVPLYQAYNHHYALGIGNYEQMYGYYETHKDDPYGGYELNSTAAPTMKRFMQDMRGLGQRRGERRAANFGGGSGAEERGTSHLLPTPYAHIVDSPQAIIPLIHLINTDAGSQPETPSRLLECPCTPQRVFDVGADKIDGKPPVPPFSCNLKFMQEENPSCELDWYEGGFRCCEHGVFVIDTDKHDPATLPEQEFYFKFIFDYKDVEPETVPVRPPACCDVTANLTVGGNIEFDVPQCTAGIAPEDCVYEMTSSQFFDLMPNYHSNQTREKDVDPKQQVDLVYAVGHLHVGGLSLDLYDDESGELICHSEPTYGTGSAAGDELGYLTGMSSCTFDPPLRMTRDAVVRTVARYNNTVPHHGVMALWLMEVADPVAPTIQGDPLPSF</sequence>
<dbReference type="AlphaFoldDB" id="A0A7S3E400"/>
<protein>
    <submittedName>
        <fullName evidence="3">Uncharacterized protein</fullName>
    </submittedName>
</protein>
<evidence type="ECO:0000256" key="2">
    <source>
        <dbReference type="SAM" id="SignalP"/>
    </source>
</evidence>
<name>A0A7S3E400_9CHLO</name>
<dbReference type="InterPro" id="IPR011692">
    <property type="entry name" value="Stress_up-reg_Nod19"/>
</dbReference>
<evidence type="ECO:0000256" key="1">
    <source>
        <dbReference type="SAM" id="MobiDB-lite"/>
    </source>
</evidence>
<evidence type="ECO:0000313" key="3">
    <source>
        <dbReference type="EMBL" id="CAE0025294.1"/>
    </source>
</evidence>
<proteinExistence type="predicted"/>